<reference evidence="4 5" key="1">
    <citation type="submission" date="2018-08" db="EMBL/GenBank/DDBJ databases">
        <title>Meiothermus luteus KCTC 52599 genome sequencing project.</title>
        <authorList>
            <person name="Da Costa M.S."/>
            <person name="Albuquerque L."/>
            <person name="Raposo P."/>
            <person name="Froufe H.J.C."/>
            <person name="Barroso C.S."/>
            <person name="Egas C."/>
        </authorList>
    </citation>
    <scope>NUCLEOTIDE SEQUENCE [LARGE SCALE GENOMIC DNA]</scope>
    <source>
        <strain evidence="4 5">KCTC 52599</strain>
    </source>
</reference>
<dbReference type="GO" id="GO:0006753">
    <property type="term" value="P:nucleoside phosphate metabolic process"/>
    <property type="evidence" value="ECO:0007669"/>
    <property type="project" value="TreeGrafter"/>
</dbReference>
<keyword evidence="5" id="KW-1185">Reference proteome</keyword>
<organism evidence="4 5">
    <name type="scientific">Meiothermus luteus</name>
    <dbReference type="NCBI Taxonomy" id="2026184"/>
    <lineage>
        <taxon>Bacteria</taxon>
        <taxon>Thermotogati</taxon>
        <taxon>Deinococcota</taxon>
        <taxon>Deinococci</taxon>
        <taxon>Thermales</taxon>
        <taxon>Thermaceae</taxon>
        <taxon>Meiothermus</taxon>
    </lineage>
</organism>
<dbReference type="SUPFAM" id="SSF55811">
    <property type="entry name" value="Nudix"/>
    <property type="match status" value="1"/>
</dbReference>
<dbReference type="Proteomes" id="UP000265800">
    <property type="component" value="Unassembled WGS sequence"/>
</dbReference>
<dbReference type="OrthoDB" id="9806150at2"/>
<evidence type="ECO:0000256" key="1">
    <source>
        <dbReference type="ARBA" id="ARBA00001946"/>
    </source>
</evidence>
<comment type="cofactor">
    <cofactor evidence="1">
        <name>Mg(2+)</name>
        <dbReference type="ChEBI" id="CHEBI:18420"/>
    </cofactor>
</comment>
<evidence type="ECO:0000313" key="4">
    <source>
        <dbReference type="EMBL" id="RIH83502.1"/>
    </source>
</evidence>
<keyword evidence="2 4" id="KW-0378">Hydrolase</keyword>
<dbReference type="PANTHER" id="PTHR11839:SF18">
    <property type="entry name" value="NUDIX HYDROLASE DOMAIN-CONTAINING PROTEIN"/>
    <property type="match status" value="1"/>
</dbReference>
<dbReference type="InterPro" id="IPR015797">
    <property type="entry name" value="NUDIX_hydrolase-like_dom_sf"/>
</dbReference>
<dbReference type="PANTHER" id="PTHR11839">
    <property type="entry name" value="UDP/ADP-SUGAR PYROPHOSPHATASE"/>
    <property type="match status" value="1"/>
</dbReference>
<dbReference type="Pfam" id="PF00293">
    <property type="entry name" value="NUDIX"/>
    <property type="match status" value="1"/>
</dbReference>
<dbReference type="InterPro" id="IPR000086">
    <property type="entry name" value="NUDIX_hydrolase_dom"/>
</dbReference>
<evidence type="ECO:0000313" key="5">
    <source>
        <dbReference type="Proteomes" id="UP000265800"/>
    </source>
</evidence>
<dbReference type="Gene3D" id="3.90.79.10">
    <property type="entry name" value="Nucleoside Triphosphate Pyrophosphohydrolase"/>
    <property type="match status" value="1"/>
</dbReference>
<dbReference type="RefSeq" id="WP_119360720.1">
    <property type="nucleotide sequence ID" value="NZ_QWKZ01000079.1"/>
</dbReference>
<accession>A0A399EM28</accession>
<dbReference type="AlphaFoldDB" id="A0A399EM28"/>
<sequence>MPSRRYVYQGRILNLAIEDGFEIVEHDHAVAILAERNGKLLFVRQHRPAVGGSTLELPAGLIHPGETPQEAALRELAEEAQLSGELEFLNSFYVSPGFCDEKVFLFRASNLQPAQGTPDPDEEISVEWHDPKEVYRAAQAGKEQISAPAMAGILYYLLETTHSSL</sequence>
<protein>
    <submittedName>
        <fullName evidence="4">ADP-ribose pyrophosphatase</fullName>
        <ecNumber evidence="4">3.6.1.13</ecNumber>
    </submittedName>
</protein>
<proteinExistence type="predicted"/>
<dbReference type="GO" id="GO:0019693">
    <property type="term" value="P:ribose phosphate metabolic process"/>
    <property type="evidence" value="ECO:0007669"/>
    <property type="project" value="TreeGrafter"/>
</dbReference>
<dbReference type="EMBL" id="QWKZ01000079">
    <property type="protein sequence ID" value="RIH83502.1"/>
    <property type="molecule type" value="Genomic_DNA"/>
</dbReference>
<name>A0A399EM28_9DEIN</name>
<comment type="caution">
    <text evidence="4">The sequence shown here is derived from an EMBL/GenBank/DDBJ whole genome shotgun (WGS) entry which is preliminary data.</text>
</comment>
<feature type="domain" description="Nudix hydrolase" evidence="3">
    <location>
        <begin position="25"/>
        <end position="151"/>
    </location>
</feature>
<evidence type="ECO:0000259" key="3">
    <source>
        <dbReference type="PROSITE" id="PS51462"/>
    </source>
</evidence>
<gene>
    <name evidence="4" type="primary">nudF</name>
    <name evidence="4" type="ORF">Mlute_02177</name>
</gene>
<evidence type="ECO:0000256" key="2">
    <source>
        <dbReference type="ARBA" id="ARBA00022801"/>
    </source>
</evidence>
<dbReference type="GO" id="GO:0047631">
    <property type="term" value="F:ADP-ribose diphosphatase activity"/>
    <property type="evidence" value="ECO:0007669"/>
    <property type="project" value="UniProtKB-EC"/>
</dbReference>
<dbReference type="PROSITE" id="PS51462">
    <property type="entry name" value="NUDIX"/>
    <property type="match status" value="1"/>
</dbReference>
<dbReference type="EC" id="3.6.1.13" evidence="4"/>
<dbReference type="GO" id="GO:0005829">
    <property type="term" value="C:cytosol"/>
    <property type="evidence" value="ECO:0007669"/>
    <property type="project" value="TreeGrafter"/>
</dbReference>